<dbReference type="EC" id="2.7.7.48" evidence="2"/>
<dbReference type="PANTHER" id="PTHR23079:SF54">
    <property type="entry name" value="RNA-DIRECTED RNA POLYMERASE"/>
    <property type="match status" value="1"/>
</dbReference>
<dbReference type="InterPro" id="IPR056654">
    <property type="entry name" value="DUF7752"/>
</dbReference>
<feature type="region of interest" description="Disordered" evidence="9">
    <location>
        <begin position="1055"/>
        <end position="1081"/>
    </location>
</feature>
<feature type="domain" description="RDRP C-terminal head" evidence="15">
    <location>
        <begin position="1125"/>
        <end position="1286"/>
    </location>
</feature>
<evidence type="ECO:0000313" key="17">
    <source>
        <dbReference type="Proteomes" id="UP001303046"/>
    </source>
</evidence>
<evidence type="ECO:0000256" key="7">
    <source>
        <dbReference type="ARBA" id="ARBA00023158"/>
    </source>
</evidence>
<reference evidence="16 17" key="1">
    <citation type="submission" date="2023-08" db="EMBL/GenBank/DDBJ databases">
        <title>A Necator americanus chromosomal reference genome.</title>
        <authorList>
            <person name="Ilik V."/>
            <person name="Petrzelkova K.J."/>
            <person name="Pardy F."/>
            <person name="Fuh T."/>
            <person name="Niatou-Singa F.S."/>
            <person name="Gouil Q."/>
            <person name="Baker L."/>
            <person name="Ritchie M.E."/>
            <person name="Jex A.R."/>
            <person name="Gazzola D."/>
            <person name="Li H."/>
            <person name="Toshio Fujiwara R."/>
            <person name="Zhan B."/>
            <person name="Aroian R.V."/>
            <person name="Pafco B."/>
            <person name="Schwarz E.M."/>
        </authorList>
    </citation>
    <scope>NUCLEOTIDE SEQUENCE [LARGE SCALE GENOMIC DNA]</scope>
    <source>
        <strain evidence="16 17">Aroian</strain>
        <tissue evidence="16">Whole animal</tissue>
    </source>
</reference>
<evidence type="ECO:0000256" key="3">
    <source>
        <dbReference type="ARBA" id="ARBA00022484"/>
    </source>
</evidence>
<dbReference type="Pfam" id="PF24642">
    <property type="entry name" value="DUF7636"/>
    <property type="match status" value="1"/>
</dbReference>
<keyword evidence="4" id="KW-0808">Transferase</keyword>
<keyword evidence="3" id="KW-0696">RNA-directed RNA polymerase</keyword>
<keyword evidence="17" id="KW-1185">Reference proteome</keyword>
<feature type="domain" description="PH-like" evidence="14">
    <location>
        <begin position="119"/>
        <end position="308"/>
    </location>
</feature>
<dbReference type="PANTHER" id="PTHR23079">
    <property type="entry name" value="RNA-DEPENDENT RNA POLYMERASE"/>
    <property type="match status" value="1"/>
</dbReference>
<keyword evidence="6" id="KW-0694">RNA-binding</keyword>
<evidence type="ECO:0000256" key="6">
    <source>
        <dbReference type="ARBA" id="ARBA00022884"/>
    </source>
</evidence>
<gene>
    <name evidence="16" type="primary">Necator_chrI.g193</name>
    <name evidence="16" type="ORF">RB195_004072</name>
</gene>
<evidence type="ECO:0000256" key="2">
    <source>
        <dbReference type="ARBA" id="ARBA00012494"/>
    </source>
</evidence>
<dbReference type="InterPro" id="IPR056053">
    <property type="entry name" value="DUF7636"/>
</dbReference>
<dbReference type="InterPro" id="IPR057596">
    <property type="entry name" value="RDRP_core"/>
</dbReference>
<keyword evidence="5" id="KW-0548">Nucleotidyltransferase</keyword>
<protein>
    <recommendedName>
        <fullName evidence="2">RNA-directed RNA polymerase</fullName>
        <ecNumber evidence="2">2.7.7.48</ecNumber>
    </recommendedName>
</protein>
<evidence type="ECO:0000256" key="8">
    <source>
        <dbReference type="ARBA" id="ARBA00048744"/>
    </source>
</evidence>
<feature type="domain" description="DUF7637" evidence="12">
    <location>
        <begin position="7"/>
        <end position="112"/>
    </location>
</feature>
<feature type="domain" description="RDRP core" evidence="10">
    <location>
        <begin position="475"/>
        <end position="1104"/>
    </location>
</feature>
<dbReference type="Pfam" id="PF26253">
    <property type="entry name" value="RdRP_head"/>
    <property type="match status" value="1"/>
</dbReference>
<feature type="compositionally biased region" description="Basic and acidic residues" evidence="9">
    <location>
        <begin position="1071"/>
        <end position="1081"/>
    </location>
</feature>
<comment type="catalytic activity">
    <reaction evidence="8">
        <text>RNA(n) + a ribonucleoside 5'-triphosphate = RNA(n+1) + diphosphate</text>
        <dbReference type="Rhea" id="RHEA:21248"/>
        <dbReference type="Rhea" id="RHEA-COMP:14527"/>
        <dbReference type="Rhea" id="RHEA-COMP:17342"/>
        <dbReference type="ChEBI" id="CHEBI:33019"/>
        <dbReference type="ChEBI" id="CHEBI:61557"/>
        <dbReference type="ChEBI" id="CHEBI:140395"/>
        <dbReference type="EC" id="2.7.7.48"/>
    </reaction>
</comment>
<feature type="domain" description="DUF7636" evidence="11">
    <location>
        <begin position="1490"/>
        <end position="1584"/>
    </location>
</feature>
<accession>A0ABR1BJR9</accession>
<evidence type="ECO:0000256" key="1">
    <source>
        <dbReference type="ARBA" id="ARBA00005762"/>
    </source>
</evidence>
<name>A0ABR1BJR9_NECAM</name>
<feature type="domain" description="DUF7752" evidence="13">
    <location>
        <begin position="1338"/>
        <end position="1439"/>
    </location>
</feature>
<dbReference type="Pfam" id="PF25359">
    <property type="entry name" value="PH_met_RdRP"/>
    <property type="match status" value="1"/>
</dbReference>
<dbReference type="InterPro" id="IPR058752">
    <property type="entry name" value="RDRP_C_head"/>
</dbReference>
<evidence type="ECO:0000259" key="15">
    <source>
        <dbReference type="Pfam" id="PF26253"/>
    </source>
</evidence>
<comment type="caution">
    <text evidence="16">The sequence shown here is derived from an EMBL/GenBank/DDBJ whole genome shotgun (WGS) entry which is preliminary data.</text>
</comment>
<dbReference type="InterPro" id="IPR056054">
    <property type="entry name" value="DUF7637"/>
</dbReference>
<dbReference type="Pfam" id="PF05183">
    <property type="entry name" value="RdRP"/>
    <property type="match status" value="1"/>
</dbReference>
<evidence type="ECO:0000259" key="13">
    <source>
        <dbReference type="Pfam" id="PF24934"/>
    </source>
</evidence>
<evidence type="ECO:0000256" key="4">
    <source>
        <dbReference type="ARBA" id="ARBA00022679"/>
    </source>
</evidence>
<sequence length="1585" mass="183959">MSEVMVAQGRLKLEVPVGNVAITAVPHATRQVELLNESLEKYRISYDDPVQTAVEEPGCEKFLVFNYEVWHSSFLRTLLPSIRYFLNKLQEAHMPYHFNPTLIIHSISCFSSEVKSCHDQALTAVYFGNIQGGVFINHWEVSFRDISDNPGKKWIEIHFRYDQTEVINITFENPEEKRNGQKKCQGVAHYQIAIRLNFIRRVIVDNAVTDKYGKDRTRIHFELNCPVIIRKSFVRDDNNTRMENVRFDRWCTIHRGRRRNDTPHVLAISDSPVFTIEFDESLSDSTTYEILSRLRVRTGVSIEFATYRIVDKLYSAFECPYAYWSTGCNEDVNAATHDQTMSLFIRDTVKEEDIEPDVKRVPDVIRERTFSLQYLIECLISRGAVVKDQLLLDKTVWIDFLRVLNRCYRESRKVCLYALERLITMIDERKRLGSLVLAFITEYETEYGRGMASTLSWQQEHDYRDGYRKVRKLVITQTRIIYVVPETLMANRVIRSYDHDGTRIIRVTFRDDDNQTMRTNKTSKSLIVKTLKKYMLDGLVVANRSFGYLGSSNSQMRDSGAYFMEKYSRGELKSYLDEYGEKPPNNWQPKIDKARENLGRFTEMESIPKLMARLGQCFTQSKKSGVPIKRCEYCVTYDIVGGSNNKGKEYTYSDGVGMISRKLAADIARDMLLERCVPSCFQFRFRGMKGVTAVDPLLDEISKWAANNDIALPKKTFGSWDMKIVFRPSQIKFDAMRTSNDSLEVVKYSAPVPVALNKPFICILDQVSEMQSYDCHVRVTNRIEELLETQLRTFARTMLREHDCRNKLKELPKRVDIDRLSVVSGFQLSTEPFFRSLIKATIKYAITKQMRKQQIQIPFDKGRSMLGVVDETGQLQYGQVFVQYTENIALKTPPPNASRKVLTGKVLITKNPCIVAGDVRVFTAVDVPELHHMCDVVVFPMHGPRPHPDEMAGSDLDGDEYSVIWDNDLLLDRNEEPFDYTADKPETKPISKETLNEDMVDFYISYITQDSVGTISNSFLFQADLYGLKSEVCLRLAKKISQAVDFTKTGLPPRPLVKDWTEDEETGKQIPPEKSERQPDFHFGNDYEPIYRSARLLGQIYREIKAIEEVLKISEDIDEQDVVKCDRYLMVEGWDKYKEIAETQLSKYKGRLRAIMENYGIKTEGEVFSGCICEMRNRISDKDQDDMSFYNTNEVIERKVTNLFREYREEFFQEFGGWERCTKLADKKFAVEGNICHRHVQHPSLEMQQKAVAYYRVCYETAQQTLERMLSFAWLAYDVLALVKQERIINDEEHIPAAAPLYDVLKKRIAEYCCHHKARFFNFVQFPNEEARQPLRMYTEHYPGLSCVMFIVSEWAAQNQLFTGRLQSHHLCLILILFAIGRIVGCLNRSKPFLEKLEGMEVSTDDPEEIDEDNQMELIVAFFECLASRAFRKLQHISFDELGYASVFLRGEWIPVHEMAVKTYYNMVFNLQFDELNDEHWTDPGSSVTVRECEPFVIELPENFGDEEIKSQIKLKTGIEEIVLRRLKSRHQDYSRVAVSARGTVQSLRMLRDLVTVKPLIKTAAQGKEISRQLCTLIYENIVKR</sequence>
<evidence type="ECO:0000256" key="9">
    <source>
        <dbReference type="SAM" id="MobiDB-lite"/>
    </source>
</evidence>
<dbReference type="Proteomes" id="UP001303046">
    <property type="component" value="Unassembled WGS sequence"/>
</dbReference>
<dbReference type="InterPro" id="IPR007855">
    <property type="entry name" value="RDRP"/>
</dbReference>
<dbReference type="Pfam" id="PF24643">
    <property type="entry name" value="DUF7637"/>
    <property type="match status" value="1"/>
</dbReference>
<evidence type="ECO:0000259" key="14">
    <source>
        <dbReference type="Pfam" id="PF25359"/>
    </source>
</evidence>
<evidence type="ECO:0000256" key="5">
    <source>
        <dbReference type="ARBA" id="ARBA00022695"/>
    </source>
</evidence>
<dbReference type="Pfam" id="PF24934">
    <property type="entry name" value="DUF7752"/>
    <property type="match status" value="1"/>
</dbReference>
<evidence type="ECO:0000313" key="16">
    <source>
        <dbReference type="EMBL" id="KAK6725528.1"/>
    </source>
</evidence>
<keyword evidence="7" id="KW-0943">RNA-mediated gene silencing</keyword>
<evidence type="ECO:0000259" key="12">
    <source>
        <dbReference type="Pfam" id="PF24643"/>
    </source>
</evidence>
<comment type="similarity">
    <text evidence="1">Belongs to the RdRP family.</text>
</comment>
<proteinExistence type="inferred from homology"/>
<dbReference type="InterPro" id="IPR057493">
    <property type="entry name" value="PH_RdRP-assoc"/>
</dbReference>
<evidence type="ECO:0000259" key="11">
    <source>
        <dbReference type="Pfam" id="PF24642"/>
    </source>
</evidence>
<evidence type="ECO:0000259" key="10">
    <source>
        <dbReference type="Pfam" id="PF05183"/>
    </source>
</evidence>
<dbReference type="EMBL" id="JAVFWL010000001">
    <property type="protein sequence ID" value="KAK6725528.1"/>
    <property type="molecule type" value="Genomic_DNA"/>
</dbReference>
<organism evidence="16 17">
    <name type="scientific">Necator americanus</name>
    <name type="common">Human hookworm</name>
    <dbReference type="NCBI Taxonomy" id="51031"/>
    <lineage>
        <taxon>Eukaryota</taxon>
        <taxon>Metazoa</taxon>
        <taxon>Ecdysozoa</taxon>
        <taxon>Nematoda</taxon>
        <taxon>Chromadorea</taxon>
        <taxon>Rhabditida</taxon>
        <taxon>Rhabditina</taxon>
        <taxon>Rhabditomorpha</taxon>
        <taxon>Strongyloidea</taxon>
        <taxon>Ancylostomatidae</taxon>
        <taxon>Bunostominae</taxon>
        <taxon>Necator</taxon>
    </lineage>
</organism>